<proteinExistence type="predicted"/>
<name>A0A2W5FP89_9BACT</name>
<organism evidence="1 2">
    <name type="scientific">Micavibrio aeruginosavorus</name>
    <dbReference type="NCBI Taxonomy" id="349221"/>
    <lineage>
        <taxon>Bacteria</taxon>
        <taxon>Pseudomonadati</taxon>
        <taxon>Bdellovibrionota</taxon>
        <taxon>Bdellovibrionia</taxon>
        <taxon>Bdellovibrionales</taxon>
        <taxon>Pseudobdellovibrionaceae</taxon>
        <taxon>Micavibrio</taxon>
    </lineage>
</organism>
<gene>
    <name evidence="1" type="ORF">DI586_02495</name>
</gene>
<dbReference type="Proteomes" id="UP000249739">
    <property type="component" value="Unassembled WGS sequence"/>
</dbReference>
<sequence>MAYLSKDLSVLAYANSFTLWHYTTFDSAVTGAGYFNSAASMLKVNDLIIANIDTDGTPSTVFYIVTGNTGSVVTVAAFVA</sequence>
<evidence type="ECO:0000313" key="1">
    <source>
        <dbReference type="EMBL" id="PZP56783.1"/>
    </source>
</evidence>
<protein>
    <submittedName>
        <fullName evidence="1">Uncharacterized protein</fullName>
    </submittedName>
</protein>
<evidence type="ECO:0000313" key="2">
    <source>
        <dbReference type="Proteomes" id="UP000249739"/>
    </source>
</evidence>
<accession>A0A2W5FP89</accession>
<comment type="caution">
    <text evidence="1">The sequence shown here is derived from an EMBL/GenBank/DDBJ whole genome shotgun (WGS) entry which is preliminary data.</text>
</comment>
<dbReference type="AlphaFoldDB" id="A0A2W5FP89"/>
<dbReference type="EMBL" id="QFOT01000015">
    <property type="protein sequence ID" value="PZP56783.1"/>
    <property type="molecule type" value="Genomic_DNA"/>
</dbReference>
<reference evidence="1 2" key="1">
    <citation type="submission" date="2017-08" db="EMBL/GenBank/DDBJ databases">
        <title>Infants hospitalized years apart are colonized by the same room-sourced microbial strains.</title>
        <authorList>
            <person name="Brooks B."/>
            <person name="Olm M.R."/>
            <person name="Firek B.A."/>
            <person name="Baker R."/>
            <person name="Thomas B.C."/>
            <person name="Morowitz M.J."/>
            <person name="Banfield J.F."/>
        </authorList>
    </citation>
    <scope>NUCLEOTIDE SEQUENCE [LARGE SCALE GENOMIC DNA]</scope>
    <source>
        <strain evidence="1">S2_006_000_R2_64</strain>
    </source>
</reference>